<gene>
    <name evidence="2" type="ORF">GALMADRAFT_68512</name>
</gene>
<dbReference type="OrthoDB" id="2593747at2759"/>
<dbReference type="HOGENOM" id="CLU_047592_2_2_1"/>
<accession>A0A067SX83</accession>
<organism evidence="2 3">
    <name type="scientific">Galerina marginata (strain CBS 339.88)</name>
    <dbReference type="NCBI Taxonomy" id="685588"/>
    <lineage>
        <taxon>Eukaryota</taxon>
        <taxon>Fungi</taxon>
        <taxon>Dikarya</taxon>
        <taxon>Basidiomycota</taxon>
        <taxon>Agaricomycotina</taxon>
        <taxon>Agaricomycetes</taxon>
        <taxon>Agaricomycetidae</taxon>
        <taxon>Agaricales</taxon>
        <taxon>Agaricineae</taxon>
        <taxon>Strophariaceae</taxon>
        <taxon>Galerina</taxon>
    </lineage>
</organism>
<evidence type="ECO:0000313" key="3">
    <source>
        <dbReference type="Proteomes" id="UP000027222"/>
    </source>
</evidence>
<dbReference type="Gene3D" id="3.30.710.10">
    <property type="entry name" value="Potassium Channel Kv1.1, Chain A"/>
    <property type="match status" value="1"/>
</dbReference>
<reference evidence="3" key="1">
    <citation type="journal article" date="2014" name="Proc. Natl. Acad. Sci. U.S.A.">
        <title>Extensive sampling of basidiomycete genomes demonstrates inadequacy of the white-rot/brown-rot paradigm for wood decay fungi.</title>
        <authorList>
            <person name="Riley R."/>
            <person name="Salamov A.A."/>
            <person name="Brown D.W."/>
            <person name="Nagy L.G."/>
            <person name="Floudas D."/>
            <person name="Held B.W."/>
            <person name="Levasseur A."/>
            <person name="Lombard V."/>
            <person name="Morin E."/>
            <person name="Otillar R."/>
            <person name="Lindquist E.A."/>
            <person name="Sun H."/>
            <person name="LaButti K.M."/>
            <person name="Schmutz J."/>
            <person name="Jabbour D."/>
            <person name="Luo H."/>
            <person name="Baker S.E."/>
            <person name="Pisabarro A.G."/>
            <person name="Walton J.D."/>
            <person name="Blanchette R.A."/>
            <person name="Henrissat B."/>
            <person name="Martin F."/>
            <person name="Cullen D."/>
            <person name="Hibbett D.S."/>
            <person name="Grigoriev I.V."/>
        </authorList>
    </citation>
    <scope>NUCLEOTIDE SEQUENCE [LARGE SCALE GENOMIC DNA]</scope>
    <source>
        <strain evidence="3">CBS 339.88</strain>
    </source>
</reference>
<keyword evidence="3" id="KW-1185">Reference proteome</keyword>
<dbReference type="Proteomes" id="UP000027222">
    <property type="component" value="Unassembled WGS sequence"/>
</dbReference>
<dbReference type="InterPro" id="IPR011333">
    <property type="entry name" value="SKP1/BTB/POZ_sf"/>
</dbReference>
<sequence>MANQNQAKSSKIIHDKDFYLQIAVFLVEDTLFKLPILDFTEESEVFKTMFQLPQNPHVEVEGMTDEKPIVLEGVKKEDFKQLLRIVYSRRHRKEEKLTTKEWESVLVLSSKWDMDVLRQLAIRKITPDLVTDPHELVLWGQKYNVDSWTLEGIRALVDQEEPMHEEDVKTLGLSVILKISAIREWLAWKAFKNAGYSRQVQHIKATLREELEGEIATVFGLNLDGETEDNE</sequence>
<dbReference type="InterPro" id="IPR000210">
    <property type="entry name" value="BTB/POZ_dom"/>
</dbReference>
<proteinExistence type="predicted"/>
<dbReference type="SUPFAM" id="SSF54695">
    <property type="entry name" value="POZ domain"/>
    <property type="match status" value="1"/>
</dbReference>
<protein>
    <recommendedName>
        <fullName evidence="1">BTB domain-containing protein</fullName>
    </recommendedName>
</protein>
<evidence type="ECO:0000313" key="2">
    <source>
        <dbReference type="EMBL" id="KDR75481.1"/>
    </source>
</evidence>
<dbReference type="CDD" id="cd18186">
    <property type="entry name" value="BTB_POZ_ZBTB_KLHL-like"/>
    <property type="match status" value="1"/>
</dbReference>
<evidence type="ECO:0000259" key="1">
    <source>
        <dbReference type="SMART" id="SM00225"/>
    </source>
</evidence>
<dbReference type="Pfam" id="PF00651">
    <property type="entry name" value="BTB"/>
    <property type="match status" value="1"/>
</dbReference>
<feature type="domain" description="BTB" evidence="1">
    <location>
        <begin position="21"/>
        <end position="129"/>
    </location>
</feature>
<dbReference type="STRING" id="685588.A0A067SX83"/>
<dbReference type="SMART" id="SM00225">
    <property type="entry name" value="BTB"/>
    <property type="match status" value="1"/>
</dbReference>
<dbReference type="EMBL" id="KL142380">
    <property type="protein sequence ID" value="KDR75481.1"/>
    <property type="molecule type" value="Genomic_DNA"/>
</dbReference>
<name>A0A067SX83_GALM3</name>
<dbReference type="AlphaFoldDB" id="A0A067SX83"/>